<feature type="domain" description="YchJ-like middle NTF2-like" evidence="1">
    <location>
        <begin position="11"/>
        <end position="105"/>
    </location>
</feature>
<evidence type="ECO:0000259" key="1">
    <source>
        <dbReference type="Pfam" id="PF17775"/>
    </source>
</evidence>
<keyword evidence="3" id="KW-1185">Reference proteome</keyword>
<gene>
    <name evidence="2" type="ORF">M3D15_04410</name>
</gene>
<dbReference type="EMBL" id="JALXSQ010000012">
    <property type="protein sequence ID" value="MCT2042577.1"/>
    <property type="molecule type" value="Genomic_DNA"/>
</dbReference>
<organism evidence="2 3">
    <name type="scientific">Pseudoclavibacter albus</name>
    <dbReference type="NCBI Taxonomy" id="272241"/>
    <lineage>
        <taxon>Bacteria</taxon>
        <taxon>Bacillati</taxon>
        <taxon>Actinomycetota</taxon>
        <taxon>Actinomycetes</taxon>
        <taxon>Micrococcales</taxon>
        <taxon>Microbacteriaceae</taxon>
        <taxon>Pseudoclavibacter</taxon>
    </lineage>
</organism>
<dbReference type="InterPro" id="IPR032710">
    <property type="entry name" value="NTF2-like_dom_sf"/>
</dbReference>
<dbReference type="SUPFAM" id="SSF54427">
    <property type="entry name" value="NTF2-like"/>
    <property type="match status" value="1"/>
</dbReference>
<dbReference type="Gene3D" id="3.10.450.50">
    <property type="match status" value="1"/>
</dbReference>
<comment type="caution">
    <text evidence="2">The sequence shown here is derived from an EMBL/GenBank/DDBJ whole genome shotgun (WGS) entry which is preliminary data.</text>
</comment>
<name>A0ABT2HW84_9MICO</name>
<dbReference type="Pfam" id="PF17775">
    <property type="entry name" value="YchJ_M-like"/>
    <property type="match status" value="1"/>
</dbReference>
<accession>A0ABT2HW84</accession>
<proteinExistence type="predicted"/>
<dbReference type="Proteomes" id="UP001525379">
    <property type="component" value="Unassembled WGS sequence"/>
</dbReference>
<reference evidence="2 3" key="1">
    <citation type="submission" date="2022-04" db="EMBL/GenBank/DDBJ databases">
        <title>Human microbiome associated bacterial genomes.</title>
        <authorList>
            <person name="Sandstrom S."/>
            <person name="Salamzade R."/>
            <person name="Kalan L.R."/>
        </authorList>
    </citation>
    <scope>NUCLEOTIDE SEQUENCE [LARGE SCALE GENOMIC DNA]</scope>
    <source>
        <strain evidence="3">p3-SID1799</strain>
    </source>
</reference>
<dbReference type="InterPro" id="IPR048469">
    <property type="entry name" value="YchJ-like_M"/>
</dbReference>
<evidence type="ECO:0000313" key="3">
    <source>
        <dbReference type="Proteomes" id="UP001525379"/>
    </source>
</evidence>
<protein>
    <submittedName>
        <fullName evidence="2">YchJ family metal-binding protein</fullName>
    </submittedName>
</protein>
<sequence length="108" mass="12547">MPIHEGKDAETAEELMRSRYSAFALQLESHLMRSWHPRTRPEPPLIAPGTTWRRLEVLDTVDGGTDDEDGIVEFRAHGMQDGEAFVMQERSRFVRRACRWVYLDGEMN</sequence>
<evidence type="ECO:0000313" key="2">
    <source>
        <dbReference type="EMBL" id="MCT2042577.1"/>
    </source>
</evidence>